<dbReference type="AlphaFoldDB" id="A0A223NWF2"/>
<accession>A0A223NWF2</accession>
<dbReference type="InterPro" id="IPR003718">
    <property type="entry name" value="OsmC/Ohr_fam"/>
</dbReference>
<dbReference type="Pfam" id="PF02566">
    <property type="entry name" value="OsmC"/>
    <property type="match status" value="1"/>
</dbReference>
<organism evidence="1 2">
    <name type="scientific">Mucilaginibacter xinganensis</name>
    <dbReference type="NCBI Taxonomy" id="1234841"/>
    <lineage>
        <taxon>Bacteria</taxon>
        <taxon>Pseudomonadati</taxon>
        <taxon>Bacteroidota</taxon>
        <taxon>Sphingobacteriia</taxon>
        <taxon>Sphingobacteriales</taxon>
        <taxon>Sphingobacteriaceae</taxon>
        <taxon>Mucilaginibacter</taxon>
    </lineage>
</organism>
<protein>
    <submittedName>
        <fullName evidence="1">Peroxiredoxin</fullName>
    </submittedName>
</protein>
<dbReference type="OrthoDB" id="9795405at2"/>
<dbReference type="InterPro" id="IPR052707">
    <property type="entry name" value="OsmC_Ohr_Peroxiredoxin"/>
</dbReference>
<dbReference type="KEGG" id="muc:MuYL_2314"/>
<dbReference type="SUPFAM" id="SSF82784">
    <property type="entry name" value="OsmC-like"/>
    <property type="match status" value="1"/>
</dbReference>
<dbReference type="InterPro" id="IPR036102">
    <property type="entry name" value="OsmC/Ohrsf"/>
</dbReference>
<dbReference type="PANTHER" id="PTHR42830">
    <property type="entry name" value="OSMOTICALLY INDUCIBLE FAMILY PROTEIN"/>
    <property type="match status" value="1"/>
</dbReference>
<evidence type="ECO:0000313" key="1">
    <source>
        <dbReference type="EMBL" id="ASU34203.1"/>
    </source>
</evidence>
<dbReference type="InterPro" id="IPR015946">
    <property type="entry name" value="KH_dom-like_a/b"/>
</dbReference>
<name>A0A223NWF2_9SPHI</name>
<dbReference type="PANTHER" id="PTHR42830:SF2">
    <property type="entry name" value="OSMC_OHR FAMILY PROTEIN"/>
    <property type="match status" value="1"/>
</dbReference>
<dbReference type="RefSeq" id="WP_094570584.1">
    <property type="nucleotide sequence ID" value="NZ_CP022743.1"/>
</dbReference>
<gene>
    <name evidence="1" type="ORF">MuYL_2314</name>
</gene>
<keyword evidence="2" id="KW-1185">Reference proteome</keyword>
<dbReference type="EMBL" id="CP022743">
    <property type="protein sequence ID" value="ASU34203.1"/>
    <property type="molecule type" value="Genomic_DNA"/>
</dbReference>
<dbReference type="Gene3D" id="3.30.300.20">
    <property type="match status" value="1"/>
</dbReference>
<dbReference type="Proteomes" id="UP000215002">
    <property type="component" value="Chromosome"/>
</dbReference>
<evidence type="ECO:0000313" key="2">
    <source>
        <dbReference type="Proteomes" id="UP000215002"/>
    </source>
</evidence>
<reference evidence="1 2" key="1">
    <citation type="submission" date="2017-08" db="EMBL/GenBank/DDBJ databases">
        <title>Complete genome sequence of Mucilaginibacter sp. strain BJC16-A31.</title>
        <authorList>
            <consortium name="Henan University of Science and Technology"/>
            <person name="You X."/>
        </authorList>
    </citation>
    <scope>NUCLEOTIDE SEQUENCE [LARGE SCALE GENOMIC DNA]</scope>
    <source>
        <strain evidence="1 2">BJC16-A31</strain>
    </source>
</reference>
<proteinExistence type="predicted"/>
<sequence>MSEHNYKTTITWTGNQGVGTSDYRAYKRDHAINVDGKPEIPASSDPSFRGDKARYNPEELLVASLSSCHMLWYLHLCSAAGVVVVNYTDEATGIMIEAVNGSGHFKEVTLHPVVTVSDASMIEKANALHHEANKMCFVANSVNFPVLHKPSFVAV</sequence>